<dbReference type="OrthoDB" id="5954793at2759"/>
<keyword evidence="3 4" id="KW-0949">S-adenosyl-L-methionine</keyword>
<sequence length="269" mass="31125">MPKTKKKTKPITQRHDASITHRFKQSSSETAKLIRQYHTLNKELAKCRANGNVVREKEIVAEMESMGGLDWYQRASQLGQSKQRGGDSSKWLVQVLKRHHLQRPSMRVLDVGALSPDNYRPYQSWIEATPIDLNPQDPRITKQDFLKMAPRREFDIVSLSLVVNFVGDPKDRGQMLIHSRDFLLDNGFLFLVLPLPCITNSRYMSHDHLLQMMHDIGYTTCIQHHFSNKLAYYLFQLDNNTKTYPAFKRKVLSDGGGKNNFSIVIQPQR</sequence>
<dbReference type="Proteomes" id="UP000027586">
    <property type="component" value="Unassembled WGS sequence"/>
</dbReference>
<dbReference type="HAMAP" id="MF_03044">
    <property type="entry name" value="BMT2"/>
    <property type="match status" value="1"/>
</dbReference>
<comment type="function">
    <text evidence="4">S-adenosyl-L-methionine-dependent methyltransferase that specifically methylates the N(1) position of an adenine present in helix 65 in 25S rRNA.</text>
</comment>
<dbReference type="SUPFAM" id="SSF53335">
    <property type="entry name" value="S-adenosyl-L-methionine-dependent methyltransferases"/>
    <property type="match status" value="1"/>
</dbReference>
<dbReference type="EMBL" id="CBTN010000023">
    <property type="protein sequence ID" value="CDH54500.1"/>
    <property type="molecule type" value="Genomic_DNA"/>
</dbReference>
<evidence type="ECO:0000256" key="4">
    <source>
        <dbReference type="HAMAP-Rule" id="MF_03044"/>
    </source>
</evidence>
<feature type="region of interest" description="Disordered" evidence="5">
    <location>
        <begin position="1"/>
        <end position="25"/>
    </location>
</feature>
<dbReference type="GO" id="GO:0005730">
    <property type="term" value="C:nucleolus"/>
    <property type="evidence" value="ECO:0007669"/>
    <property type="project" value="UniProtKB-SubCell"/>
</dbReference>
<evidence type="ECO:0000256" key="2">
    <source>
        <dbReference type="ARBA" id="ARBA00022679"/>
    </source>
</evidence>
<dbReference type="GO" id="GO:0016433">
    <property type="term" value="F:rRNA (adenine) methyltransferase activity"/>
    <property type="evidence" value="ECO:0007669"/>
    <property type="project" value="UniProtKB-UniRule"/>
</dbReference>
<dbReference type="PANTHER" id="PTHR21008">
    <property type="entry name" value="S-ADENOSYLMETHIONINE SENSOR UPSTREAM OF MTORC1-RELATED"/>
    <property type="match status" value="1"/>
</dbReference>
<dbReference type="VEuPathDB" id="FungiDB:LCOR_05742.1"/>
<dbReference type="EC" id="2.1.1.-" evidence="4"/>
<keyword evidence="4" id="KW-0539">Nucleus</keyword>
<comment type="subcellular location">
    <subcellularLocation>
        <location evidence="4">Nucleus</location>
        <location evidence="4">Nucleolus</location>
    </subcellularLocation>
</comment>
<proteinExistence type="inferred from homology"/>
<evidence type="ECO:0000256" key="5">
    <source>
        <dbReference type="SAM" id="MobiDB-lite"/>
    </source>
</evidence>
<dbReference type="InterPro" id="IPR021867">
    <property type="entry name" value="Bmt2/SAMTOR"/>
</dbReference>
<comment type="caution">
    <text evidence="6">The sequence shown here is derived from an EMBL/GenBank/DDBJ whole genome shotgun (WGS) entry which is preliminary data.</text>
</comment>
<accession>A0A068RXQ5</accession>
<feature type="binding site" evidence="4">
    <location>
        <position position="112"/>
    </location>
    <ligand>
        <name>S-adenosyl-L-methionine</name>
        <dbReference type="ChEBI" id="CHEBI:59789"/>
    </ligand>
</feature>
<dbReference type="STRING" id="1263082.A0A068RXQ5"/>
<dbReference type="PANTHER" id="PTHR21008:SF1">
    <property type="entry name" value="25S RRNA (ADENINE(2142)-N(1))-METHYLTRANSFERASE"/>
    <property type="match status" value="1"/>
</dbReference>
<reference evidence="6" key="1">
    <citation type="submission" date="2013-08" db="EMBL/GenBank/DDBJ databases">
        <title>Gene expansion shapes genome architecture in the human pathogen Lichtheimia corymbifera: an evolutionary genomics analysis in the ancient terrestrial Mucorales (Mucoromycotina).</title>
        <authorList>
            <person name="Schwartze V.U."/>
            <person name="Winter S."/>
            <person name="Shelest E."/>
            <person name="Marcet-Houben M."/>
            <person name="Horn F."/>
            <person name="Wehner S."/>
            <person name="Hoffmann K."/>
            <person name="Riege K."/>
            <person name="Sammeth M."/>
            <person name="Nowrousian M."/>
            <person name="Valiante V."/>
            <person name="Linde J."/>
            <person name="Jacobsen I.D."/>
            <person name="Marz M."/>
            <person name="Brakhage A.A."/>
            <person name="Gabaldon T."/>
            <person name="Bocker S."/>
            <person name="Voigt K."/>
        </authorList>
    </citation>
    <scope>NUCLEOTIDE SEQUENCE [LARGE SCALE GENOMIC DNA]</scope>
    <source>
        <strain evidence="6">FSU 9682</strain>
    </source>
</reference>
<protein>
    <recommendedName>
        <fullName evidence="4">25S rRNA adenine-N(1) methyltransferase</fullName>
        <ecNumber evidence="4">2.1.1.-</ecNumber>
    </recommendedName>
</protein>
<feature type="binding site" evidence="4">
    <location>
        <position position="132"/>
    </location>
    <ligand>
        <name>S-adenosyl-L-methionine</name>
        <dbReference type="ChEBI" id="CHEBI:59789"/>
    </ligand>
</feature>
<evidence type="ECO:0000313" key="6">
    <source>
        <dbReference type="EMBL" id="CDH54500.1"/>
    </source>
</evidence>
<keyword evidence="1 4" id="KW-0489">Methyltransferase</keyword>
<comment type="similarity">
    <text evidence="4">Belongs to the BMT2 family.</text>
</comment>
<evidence type="ECO:0000313" key="7">
    <source>
        <dbReference type="Proteomes" id="UP000027586"/>
    </source>
</evidence>
<keyword evidence="2 4" id="KW-0808">Transferase</keyword>
<evidence type="ECO:0000256" key="1">
    <source>
        <dbReference type="ARBA" id="ARBA00022603"/>
    </source>
</evidence>
<dbReference type="InterPro" id="IPR029063">
    <property type="entry name" value="SAM-dependent_MTases_sf"/>
</dbReference>
<organism evidence="6 7">
    <name type="scientific">Lichtheimia corymbifera JMRC:FSU:9682</name>
    <dbReference type="NCBI Taxonomy" id="1263082"/>
    <lineage>
        <taxon>Eukaryota</taxon>
        <taxon>Fungi</taxon>
        <taxon>Fungi incertae sedis</taxon>
        <taxon>Mucoromycota</taxon>
        <taxon>Mucoromycotina</taxon>
        <taxon>Mucoromycetes</taxon>
        <taxon>Mucorales</taxon>
        <taxon>Lichtheimiaceae</taxon>
        <taxon>Lichtheimia</taxon>
    </lineage>
</organism>
<gene>
    <name evidence="6" type="ORF">LCOR_05742.1</name>
</gene>
<name>A0A068RXQ5_9FUNG</name>
<dbReference type="Pfam" id="PF11968">
    <property type="entry name" value="Bmt2"/>
    <property type="match status" value="1"/>
</dbReference>
<dbReference type="AlphaFoldDB" id="A0A068RXQ5"/>
<evidence type="ECO:0000256" key="3">
    <source>
        <dbReference type="ARBA" id="ARBA00022691"/>
    </source>
</evidence>
<keyword evidence="7" id="KW-1185">Reference proteome</keyword>